<dbReference type="AlphaFoldDB" id="A0AAD9RCB5"/>
<dbReference type="FunFam" id="3.30.70.270:FF:000020">
    <property type="entry name" value="Transposon Tf2-6 polyprotein-like Protein"/>
    <property type="match status" value="1"/>
</dbReference>
<dbReference type="Gene3D" id="3.30.70.270">
    <property type="match status" value="2"/>
</dbReference>
<feature type="domain" description="Peptidase A2" evidence="2">
    <location>
        <begin position="16"/>
        <end position="50"/>
    </location>
</feature>
<evidence type="ECO:0000256" key="1">
    <source>
        <dbReference type="ARBA" id="ARBA00012493"/>
    </source>
</evidence>
<dbReference type="Pfam" id="PF00078">
    <property type="entry name" value="RVT_1"/>
    <property type="match status" value="1"/>
</dbReference>
<organism evidence="3 4">
    <name type="scientific">Odynerus spinipes</name>
    <dbReference type="NCBI Taxonomy" id="1348599"/>
    <lineage>
        <taxon>Eukaryota</taxon>
        <taxon>Metazoa</taxon>
        <taxon>Ecdysozoa</taxon>
        <taxon>Arthropoda</taxon>
        <taxon>Hexapoda</taxon>
        <taxon>Insecta</taxon>
        <taxon>Pterygota</taxon>
        <taxon>Neoptera</taxon>
        <taxon>Endopterygota</taxon>
        <taxon>Hymenoptera</taxon>
        <taxon>Apocrita</taxon>
        <taxon>Aculeata</taxon>
        <taxon>Vespoidea</taxon>
        <taxon>Vespidae</taxon>
        <taxon>Eumeninae</taxon>
        <taxon>Odynerus</taxon>
    </lineage>
</organism>
<dbReference type="InterPro" id="IPR043128">
    <property type="entry name" value="Rev_trsase/Diguanyl_cyclase"/>
</dbReference>
<reference evidence="3" key="1">
    <citation type="submission" date="2021-08" db="EMBL/GenBank/DDBJ databases">
        <authorList>
            <person name="Misof B."/>
            <person name="Oliver O."/>
            <person name="Podsiadlowski L."/>
            <person name="Donath A."/>
            <person name="Peters R."/>
            <person name="Mayer C."/>
            <person name="Rust J."/>
            <person name="Gunkel S."/>
            <person name="Lesny P."/>
            <person name="Martin S."/>
            <person name="Oeyen J.P."/>
            <person name="Petersen M."/>
            <person name="Panagiotis P."/>
            <person name="Wilbrandt J."/>
            <person name="Tanja T."/>
        </authorList>
    </citation>
    <scope>NUCLEOTIDE SEQUENCE</scope>
    <source>
        <strain evidence="3">GBR_01_08_01A</strain>
        <tissue evidence="3">Thorax + abdomen</tissue>
    </source>
</reference>
<dbReference type="EC" id="2.7.7.49" evidence="1"/>
<dbReference type="Gene3D" id="3.10.10.10">
    <property type="entry name" value="HIV Type 1 Reverse Transcriptase, subunit A, domain 1"/>
    <property type="match status" value="1"/>
</dbReference>
<dbReference type="GO" id="GO:0004190">
    <property type="term" value="F:aspartic-type endopeptidase activity"/>
    <property type="evidence" value="ECO:0007669"/>
    <property type="project" value="InterPro"/>
</dbReference>
<dbReference type="PANTHER" id="PTHR37984">
    <property type="entry name" value="PROTEIN CBG26694"/>
    <property type="match status" value="1"/>
</dbReference>
<sequence length="314" mass="35796">MSSTNRLIVRDRKMGIRYLIDTGADISVLPKAILSTKKSPEQAKLYAANGTSIKTFDIANKRLVDGTTELYAPGQLSNVPLPMLSIIDKSDKFHKLLEEFIDVTKPCPIKEGVHDIKHHIITKGNPVVEKARRLPPNKYKAAKESIEEMIRNGIYQPSSSNWSSPIHLVDNSYEEAHERHLTLVLTRLREYGLSINYEKCSFAKEEIEYIGYHISGEGTKPLPNRVEAIKNYKRPENIQELRRFLGITDFYRRFIKNAAHAQAPLNAYLIGSKKRDKRKILWTDEAIDAFEKCKQQLSDACLLVHPKQEATLAL</sequence>
<dbReference type="InterPro" id="IPR001995">
    <property type="entry name" value="Peptidase_A2_cat"/>
</dbReference>
<dbReference type="EMBL" id="JAIFRP010004363">
    <property type="protein sequence ID" value="KAK2577095.1"/>
    <property type="molecule type" value="Genomic_DNA"/>
</dbReference>
<dbReference type="GO" id="GO:0006508">
    <property type="term" value="P:proteolysis"/>
    <property type="evidence" value="ECO:0007669"/>
    <property type="project" value="InterPro"/>
</dbReference>
<dbReference type="Proteomes" id="UP001258017">
    <property type="component" value="Unassembled WGS sequence"/>
</dbReference>
<dbReference type="InterPro" id="IPR050951">
    <property type="entry name" value="Retrovirus_Pol_polyprotein"/>
</dbReference>
<accession>A0AAD9RCB5</accession>
<dbReference type="PANTHER" id="PTHR37984:SF5">
    <property type="entry name" value="PROTEIN NYNRIN-LIKE"/>
    <property type="match status" value="1"/>
</dbReference>
<proteinExistence type="predicted"/>
<comment type="caution">
    <text evidence="3">The sequence shown here is derived from an EMBL/GenBank/DDBJ whole genome shotgun (WGS) entry which is preliminary data.</text>
</comment>
<dbReference type="SUPFAM" id="SSF56672">
    <property type="entry name" value="DNA/RNA polymerases"/>
    <property type="match status" value="1"/>
</dbReference>
<dbReference type="PROSITE" id="PS50175">
    <property type="entry name" value="ASP_PROT_RETROV"/>
    <property type="match status" value="1"/>
</dbReference>
<evidence type="ECO:0000313" key="3">
    <source>
        <dbReference type="EMBL" id="KAK2577095.1"/>
    </source>
</evidence>
<keyword evidence="4" id="KW-1185">Reference proteome</keyword>
<protein>
    <recommendedName>
        <fullName evidence="1">RNA-directed DNA polymerase</fullName>
        <ecNumber evidence="1">2.7.7.49</ecNumber>
    </recommendedName>
</protein>
<evidence type="ECO:0000259" key="2">
    <source>
        <dbReference type="PROSITE" id="PS50175"/>
    </source>
</evidence>
<reference evidence="3" key="2">
    <citation type="journal article" date="2023" name="Commun. Biol.">
        <title>Intrasexual cuticular hydrocarbon dimorphism in a wasp sheds light on hydrocarbon biosynthesis genes in Hymenoptera.</title>
        <authorList>
            <person name="Moris V.C."/>
            <person name="Podsiadlowski L."/>
            <person name="Martin S."/>
            <person name="Oeyen J.P."/>
            <person name="Donath A."/>
            <person name="Petersen M."/>
            <person name="Wilbrandt J."/>
            <person name="Misof B."/>
            <person name="Liedtke D."/>
            <person name="Thamm M."/>
            <person name="Scheiner R."/>
            <person name="Schmitt T."/>
            <person name="Niehuis O."/>
        </authorList>
    </citation>
    <scope>NUCLEOTIDE SEQUENCE</scope>
    <source>
        <strain evidence="3">GBR_01_08_01A</strain>
    </source>
</reference>
<gene>
    <name evidence="3" type="ORF">KPH14_001014</name>
</gene>
<evidence type="ECO:0000313" key="4">
    <source>
        <dbReference type="Proteomes" id="UP001258017"/>
    </source>
</evidence>
<dbReference type="InterPro" id="IPR000477">
    <property type="entry name" value="RT_dom"/>
</dbReference>
<name>A0AAD9RCB5_9HYME</name>
<dbReference type="GO" id="GO:0003964">
    <property type="term" value="F:RNA-directed DNA polymerase activity"/>
    <property type="evidence" value="ECO:0007669"/>
    <property type="project" value="UniProtKB-EC"/>
</dbReference>
<dbReference type="InterPro" id="IPR043502">
    <property type="entry name" value="DNA/RNA_pol_sf"/>
</dbReference>